<evidence type="ECO:0000313" key="7">
    <source>
        <dbReference type="Proteomes" id="UP000271974"/>
    </source>
</evidence>
<dbReference type="STRING" id="188477.A0A433TEY3"/>
<name>A0A433TEY3_ELYCH</name>
<dbReference type="SUPFAM" id="SSF48652">
    <property type="entry name" value="Tetraspanin"/>
    <property type="match status" value="1"/>
</dbReference>
<keyword evidence="3 5" id="KW-1133">Transmembrane helix</keyword>
<feature type="transmembrane region" description="Helical" evidence="5">
    <location>
        <begin position="25"/>
        <end position="46"/>
    </location>
</feature>
<feature type="transmembrane region" description="Helical" evidence="5">
    <location>
        <begin position="169"/>
        <end position="190"/>
    </location>
</feature>
<proteinExistence type="predicted"/>
<dbReference type="EMBL" id="RQTK01000410">
    <property type="protein sequence ID" value="RUS80128.1"/>
    <property type="molecule type" value="Genomic_DNA"/>
</dbReference>
<organism evidence="6 7">
    <name type="scientific">Elysia chlorotica</name>
    <name type="common">Eastern emerald elysia</name>
    <name type="synonym">Sea slug</name>
    <dbReference type="NCBI Taxonomy" id="188477"/>
    <lineage>
        <taxon>Eukaryota</taxon>
        <taxon>Metazoa</taxon>
        <taxon>Spiralia</taxon>
        <taxon>Lophotrochozoa</taxon>
        <taxon>Mollusca</taxon>
        <taxon>Gastropoda</taxon>
        <taxon>Heterobranchia</taxon>
        <taxon>Euthyneura</taxon>
        <taxon>Panpulmonata</taxon>
        <taxon>Sacoglossa</taxon>
        <taxon>Placobranchoidea</taxon>
        <taxon>Plakobranchidae</taxon>
        <taxon>Elysia</taxon>
    </lineage>
</organism>
<dbReference type="InterPro" id="IPR018499">
    <property type="entry name" value="Tetraspanin/Peripherin"/>
</dbReference>
<keyword evidence="2 5" id="KW-0812">Transmembrane</keyword>
<dbReference type="Proteomes" id="UP000271974">
    <property type="component" value="Unassembled WGS sequence"/>
</dbReference>
<comment type="subcellular location">
    <subcellularLocation>
        <location evidence="1">Membrane</location>
        <topology evidence="1">Multi-pass membrane protein</topology>
    </subcellularLocation>
</comment>
<accession>A0A433TEY3</accession>
<reference evidence="6 7" key="1">
    <citation type="submission" date="2019-01" db="EMBL/GenBank/DDBJ databases">
        <title>A draft genome assembly of the solar-powered sea slug Elysia chlorotica.</title>
        <authorList>
            <person name="Cai H."/>
            <person name="Li Q."/>
            <person name="Fang X."/>
            <person name="Li J."/>
            <person name="Curtis N.E."/>
            <person name="Altenburger A."/>
            <person name="Shibata T."/>
            <person name="Feng M."/>
            <person name="Maeda T."/>
            <person name="Schwartz J.A."/>
            <person name="Shigenobu S."/>
            <person name="Lundholm N."/>
            <person name="Nishiyama T."/>
            <person name="Yang H."/>
            <person name="Hasebe M."/>
            <person name="Li S."/>
            <person name="Pierce S.K."/>
            <person name="Wang J."/>
        </authorList>
    </citation>
    <scope>NUCLEOTIDE SEQUENCE [LARGE SCALE GENOMIC DNA]</scope>
    <source>
        <strain evidence="6">EC2010</strain>
        <tissue evidence="6">Whole organism of an adult</tissue>
    </source>
</reference>
<comment type="caution">
    <text evidence="6">The sequence shown here is derived from an EMBL/GenBank/DDBJ whole genome shotgun (WGS) entry which is preliminary data.</text>
</comment>
<dbReference type="OrthoDB" id="6279736at2759"/>
<evidence type="ECO:0000256" key="4">
    <source>
        <dbReference type="ARBA" id="ARBA00023136"/>
    </source>
</evidence>
<keyword evidence="4 5" id="KW-0472">Membrane</keyword>
<evidence type="ECO:0008006" key="8">
    <source>
        <dbReference type="Google" id="ProtNLM"/>
    </source>
</evidence>
<dbReference type="Gene3D" id="1.10.1450.10">
    <property type="entry name" value="Tetraspanin"/>
    <property type="match status" value="1"/>
</dbReference>
<dbReference type="InterPro" id="IPR008952">
    <property type="entry name" value="Tetraspanin_EC2_sf"/>
</dbReference>
<gene>
    <name evidence="6" type="ORF">EGW08_012127</name>
</gene>
<protein>
    <recommendedName>
        <fullName evidence="8">Tetraspanin</fullName>
    </recommendedName>
</protein>
<evidence type="ECO:0000256" key="1">
    <source>
        <dbReference type="ARBA" id="ARBA00004141"/>
    </source>
</evidence>
<evidence type="ECO:0000313" key="6">
    <source>
        <dbReference type="EMBL" id="RUS80128.1"/>
    </source>
</evidence>
<evidence type="ECO:0000256" key="2">
    <source>
        <dbReference type="ARBA" id="ARBA00022692"/>
    </source>
</evidence>
<evidence type="ECO:0000256" key="5">
    <source>
        <dbReference type="SAM" id="Phobius"/>
    </source>
</evidence>
<evidence type="ECO:0000256" key="3">
    <source>
        <dbReference type="ARBA" id="ARBA00022989"/>
    </source>
</evidence>
<sequence>MGVALMAFSAFGLYAVTSRKPLQIYLFIAVLLAAVIGQIIFLINMLDLRSQFHRRMRQSLSTSLRTRYEFGADAHDTFTYIMNGVMLMGECCGINGPHDFTVRRNHYIHTTSGHVTHNATVVFPLACCHRSYIERGFHSTLDCALSWSKQAINTEGCYKTVYAYMSENFGSAIVWIYVVITYVELMQILLCLSQASEIAREKRANKLSSALRRARLRQRSNCMIVQNQLRLVHTDV</sequence>
<dbReference type="GO" id="GO:0016020">
    <property type="term" value="C:membrane"/>
    <property type="evidence" value="ECO:0007669"/>
    <property type="project" value="UniProtKB-SubCell"/>
</dbReference>
<keyword evidence="7" id="KW-1185">Reference proteome</keyword>
<dbReference type="Pfam" id="PF00335">
    <property type="entry name" value="Tetraspanin"/>
    <property type="match status" value="1"/>
</dbReference>
<dbReference type="AlphaFoldDB" id="A0A433TEY3"/>